<dbReference type="CDD" id="cd05398">
    <property type="entry name" value="NT_ClassII-CCAase"/>
    <property type="match status" value="1"/>
</dbReference>
<dbReference type="GO" id="GO:0008033">
    <property type="term" value="P:tRNA processing"/>
    <property type="evidence" value="ECO:0007669"/>
    <property type="project" value="UniProtKB-KW"/>
</dbReference>
<dbReference type="Gene3D" id="1.10.3090.10">
    <property type="entry name" value="cca-adding enzyme, domain 2"/>
    <property type="match status" value="1"/>
</dbReference>
<reference evidence="13 14" key="1">
    <citation type="submission" date="2008-08" db="EMBL/GenBank/DDBJ databases">
        <title>Draft genome sequence of Bacteroides plebeius (DSM 17135).</title>
        <authorList>
            <person name="Sudarsanam P."/>
            <person name="Ley R."/>
            <person name="Guruge J."/>
            <person name="Turnbaugh P.J."/>
            <person name="Mahowald M."/>
            <person name="Liep D."/>
            <person name="Gordon J."/>
        </authorList>
    </citation>
    <scope>NUCLEOTIDE SEQUENCE [LARGE SCALE GENOMIC DNA]</scope>
    <source>
        <strain evidence="14">DSM 17135 / JCM 12973 / M2</strain>
    </source>
</reference>
<dbReference type="InterPro" id="IPR032828">
    <property type="entry name" value="PolyA_RNA-bd"/>
</dbReference>
<dbReference type="PANTHER" id="PTHR47545">
    <property type="entry name" value="MULTIFUNCTIONAL CCA PROTEIN"/>
    <property type="match status" value="1"/>
</dbReference>
<sequence>MKQRICQEISSFIQGNLEKFLLHFRLLLLSENGCTISSKRQKMDKGIFFVTLRQIEKMHTMELKEHFAGRIFSLISETADELGLECYVVGGYVRDIFLNRPSKDIDVVVVGSGIEMAQAFGKKLGRGAHVSVFKNFGTAQVKFKDTEVEFVGARKESYSHDSRKPIVEDGTLEDDQNRRDFTINAMAVCLNKARFGELVDPFGGLDDLKERTIRTPLDPDITFSDDPLRMMRCIRFATQLNFYIDDETFEALERNKERIKIISRERIADELNKILLSPVPSKGFIDLDRCGLLELIFPELVALQGVEVRNGRGHKDNFYHTLEVVDNISRVSNDLWLRWATLLHDIGKPRTKRWEPKAGWTFHNHNFIGEKMIPEIFRKMKLPMNEKMKYVQKLVGLHMRPIVIADEEVTDSAVRRLLFEAGDDIDDLMMLCEADITSKNEARKQRFLDNFKLVRQKLKDLEEKDRIRNFQPPVDGAEIMQVFNLQPCREIGSLKSSIKDAILDGAIPNEHDAAFEYMLKKAEQMGLKPVNLPEKK</sequence>
<evidence type="ECO:0000256" key="7">
    <source>
        <dbReference type="ARBA" id="ARBA00022800"/>
    </source>
</evidence>
<comment type="caution">
    <text evidence="13">The sequence shown here is derived from an EMBL/GenBank/DDBJ whole genome shotgun (WGS) entry which is preliminary data.</text>
</comment>
<dbReference type="GO" id="GO:0003723">
    <property type="term" value="F:RNA binding"/>
    <property type="evidence" value="ECO:0007669"/>
    <property type="project" value="UniProtKB-KW"/>
</dbReference>
<dbReference type="Pfam" id="PF12627">
    <property type="entry name" value="PolyA_pol_RNAbd"/>
    <property type="match status" value="1"/>
</dbReference>
<evidence type="ECO:0000256" key="1">
    <source>
        <dbReference type="ARBA" id="ARBA00001946"/>
    </source>
</evidence>
<dbReference type="SMART" id="SM00471">
    <property type="entry name" value="HDc"/>
    <property type="match status" value="1"/>
</dbReference>
<evidence type="ECO:0000256" key="5">
    <source>
        <dbReference type="ARBA" id="ARBA00022723"/>
    </source>
</evidence>
<dbReference type="InterPro" id="IPR050124">
    <property type="entry name" value="tRNA_CCA-adding_enzyme"/>
</dbReference>
<evidence type="ECO:0000256" key="3">
    <source>
        <dbReference type="ARBA" id="ARBA00022694"/>
    </source>
</evidence>
<evidence type="ECO:0000259" key="12">
    <source>
        <dbReference type="SMART" id="SM00471"/>
    </source>
</evidence>
<dbReference type="EMBL" id="ABQC02000024">
    <property type="protein sequence ID" value="EDY94375.1"/>
    <property type="molecule type" value="Genomic_DNA"/>
</dbReference>
<organism evidence="13 14">
    <name type="scientific">Phocaeicola plebeius (strain DSM 17135 / JCM 12973 / CCUG 54634 / M2)</name>
    <name type="common">Bacteroides plebeius</name>
    <dbReference type="NCBI Taxonomy" id="484018"/>
    <lineage>
        <taxon>Bacteria</taxon>
        <taxon>Pseudomonadati</taxon>
        <taxon>Bacteroidota</taxon>
        <taxon>Bacteroidia</taxon>
        <taxon>Bacteroidales</taxon>
        <taxon>Bacteroidaceae</taxon>
        <taxon>Phocaeicola</taxon>
    </lineage>
</organism>
<keyword evidence="9" id="KW-0460">Magnesium</keyword>
<keyword evidence="10 11" id="KW-0694">RNA-binding</keyword>
<evidence type="ECO:0000256" key="9">
    <source>
        <dbReference type="ARBA" id="ARBA00022842"/>
    </source>
</evidence>
<gene>
    <name evidence="13" type="ORF">BACPLE_03829</name>
</gene>
<dbReference type="Gene3D" id="3.30.460.10">
    <property type="entry name" value="Beta Polymerase, domain 2"/>
    <property type="match status" value="1"/>
</dbReference>
<proteinExistence type="inferred from homology"/>
<dbReference type="SUPFAM" id="SSF81891">
    <property type="entry name" value="Poly A polymerase C-terminal region-like"/>
    <property type="match status" value="1"/>
</dbReference>
<dbReference type="AlphaFoldDB" id="B5D475"/>
<dbReference type="Pfam" id="PF01966">
    <property type="entry name" value="HD"/>
    <property type="match status" value="1"/>
</dbReference>
<dbReference type="Proteomes" id="UP000003452">
    <property type="component" value="Unassembled WGS sequence"/>
</dbReference>
<dbReference type="Pfam" id="PF01743">
    <property type="entry name" value="PolyA_pol"/>
    <property type="match status" value="1"/>
</dbReference>
<dbReference type="InterPro" id="IPR006674">
    <property type="entry name" value="HD_domain"/>
</dbReference>
<accession>B5D475</accession>
<feature type="domain" description="HD/PDEase" evidence="12">
    <location>
        <begin position="313"/>
        <end position="420"/>
    </location>
</feature>
<dbReference type="GO" id="GO:0046872">
    <property type="term" value="F:metal ion binding"/>
    <property type="evidence" value="ECO:0007669"/>
    <property type="project" value="UniProtKB-KW"/>
</dbReference>
<keyword evidence="7" id="KW-0692">RNA repair</keyword>
<dbReference type="GO" id="GO:0005524">
    <property type="term" value="F:ATP binding"/>
    <property type="evidence" value="ECO:0007669"/>
    <property type="project" value="UniProtKB-KW"/>
</dbReference>
<evidence type="ECO:0000256" key="2">
    <source>
        <dbReference type="ARBA" id="ARBA00022679"/>
    </source>
</evidence>
<keyword evidence="6" id="KW-0547">Nucleotide-binding</keyword>
<dbReference type="InterPro" id="IPR043519">
    <property type="entry name" value="NT_sf"/>
</dbReference>
<evidence type="ECO:0000256" key="6">
    <source>
        <dbReference type="ARBA" id="ARBA00022741"/>
    </source>
</evidence>
<dbReference type="InterPro" id="IPR003607">
    <property type="entry name" value="HD/PDEase_dom"/>
</dbReference>
<dbReference type="SUPFAM" id="SSF81301">
    <property type="entry name" value="Nucleotidyltransferase"/>
    <property type="match status" value="1"/>
</dbReference>
<dbReference type="FunFam" id="1.10.3090.10:FF:000002">
    <property type="entry name" value="CCA tRNA nucleotidyltransferase"/>
    <property type="match status" value="1"/>
</dbReference>
<comment type="cofactor">
    <cofactor evidence="1">
        <name>Mg(2+)</name>
        <dbReference type="ChEBI" id="CHEBI:18420"/>
    </cofactor>
</comment>
<dbReference type="HOGENOM" id="CLU_015961_6_1_10"/>
<name>B5D475_PHOPM</name>
<evidence type="ECO:0000256" key="10">
    <source>
        <dbReference type="ARBA" id="ARBA00022884"/>
    </source>
</evidence>
<keyword evidence="4" id="KW-0548">Nucleotidyltransferase</keyword>
<evidence type="ECO:0000313" key="13">
    <source>
        <dbReference type="EMBL" id="EDY94375.1"/>
    </source>
</evidence>
<dbReference type="InterPro" id="IPR002646">
    <property type="entry name" value="PolA_pol_head_dom"/>
</dbReference>
<dbReference type="GO" id="GO:0016779">
    <property type="term" value="F:nucleotidyltransferase activity"/>
    <property type="evidence" value="ECO:0007669"/>
    <property type="project" value="UniProtKB-KW"/>
</dbReference>
<evidence type="ECO:0000256" key="11">
    <source>
        <dbReference type="RuleBase" id="RU003953"/>
    </source>
</evidence>
<keyword evidence="3" id="KW-0819">tRNA processing</keyword>
<evidence type="ECO:0000256" key="8">
    <source>
        <dbReference type="ARBA" id="ARBA00022840"/>
    </source>
</evidence>
<reference evidence="13 14" key="2">
    <citation type="submission" date="2008-08" db="EMBL/GenBank/DDBJ databases">
        <authorList>
            <person name="Fulton L."/>
            <person name="Clifton S."/>
            <person name="Fulton B."/>
            <person name="Xu J."/>
            <person name="Minx P."/>
            <person name="Pepin K.H."/>
            <person name="Johnson M."/>
            <person name="Thiruvilangam P."/>
            <person name="Bhonagiri V."/>
            <person name="Nash W.E."/>
            <person name="Mardis E.R."/>
            <person name="Wilson R.K."/>
        </authorList>
    </citation>
    <scope>NUCLEOTIDE SEQUENCE [LARGE SCALE GENOMIC DNA]</scope>
    <source>
        <strain evidence="14">DSM 17135 / JCM 12973 / M2</strain>
    </source>
</reference>
<keyword evidence="2 11" id="KW-0808">Transferase</keyword>
<keyword evidence="5" id="KW-0479">Metal-binding</keyword>
<protein>
    <submittedName>
        <fullName evidence="13">HDIG domain protein</fullName>
    </submittedName>
</protein>
<dbReference type="eggNOG" id="COG0617">
    <property type="taxonomic scope" value="Bacteria"/>
</dbReference>
<dbReference type="CDD" id="cd00077">
    <property type="entry name" value="HDc"/>
    <property type="match status" value="1"/>
</dbReference>
<dbReference type="GO" id="GO:0042245">
    <property type="term" value="P:RNA repair"/>
    <property type="evidence" value="ECO:0007669"/>
    <property type="project" value="UniProtKB-KW"/>
</dbReference>
<comment type="similarity">
    <text evidence="11">Belongs to the tRNA nucleotidyltransferase/poly(A) polymerase family.</text>
</comment>
<evidence type="ECO:0000313" key="14">
    <source>
        <dbReference type="Proteomes" id="UP000003452"/>
    </source>
</evidence>
<dbReference type="FunFam" id="3.30.460.10:FF:000033">
    <property type="entry name" value="Poly A polymerase head domain protein"/>
    <property type="match status" value="1"/>
</dbReference>
<evidence type="ECO:0000256" key="4">
    <source>
        <dbReference type="ARBA" id="ARBA00022695"/>
    </source>
</evidence>
<keyword evidence="8" id="KW-0067">ATP-binding</keyword>
<dbReference type="PANTHER" id="PTHR47545:SF1">
    <property type="entry name" value="MULTIFUNCTIONAL CCA PROTEIN"/>
    <property type="match status" value="1"/>
</dbReference>